<evidence type="ECO:0000313" key="3">
    <source>
        <dbReference type="EMBL" id="HIQ30445.1"/>
    </source>
</evidence>
<dbReference type="InterPro" id="IPR006076">
    <property type="entry name" value="FAD-dep_OxRdtase"/>
</dbReference>
<dbReference type="AlphaFoldDB" id="A0A832ZX34"/>
<dbReference type="InterPro" id="IPR036188">
    <property type="entry name" value="FAD/NAD-bd_sf"/>
</dbReference>
<protein>
    <submittedName>
        <fullName evidence="3">FAD-binding oxidoreductase</fullName>
    </submittedName>
</protein>
<organism evidence="3 4">
    <name type="scientific">Caldiarchaeum subterraneum</name>
    <dbReference type="NCBI Taxonomy" id="311458"/>
    <lineage>
        <taxon>Archaea</taxon>
        <taxon>Nitrososphaerota</taxon>
        <taxon>Candidatus Caldarchaeales</taxon>
        <taxon>Candidatus Caldarchaeaceae</taxon>
        <taxon>Candidatus Caldarchaeum</taxon>
    </lineage>
</organism>
<reference evidence="3" key="1">
    <citation type="journal article" date="2020" name="ISME J.">
        <title>Gammaproteobacteria mediating utilization of methyl-, sulfur- and petroleum organic compounds in deep ocean hydrothermal plumes.</title>
        <authorList>
            <person name="Zhou Z."/>
            <person name="Liu Y."/>
            <person name="Pan J."/>
            <person name="Cron B.R."/>
            <person name="Toner B.M."/>
            <person name="Anantharaman K."/>
            <person name="Breier J.A."/>
            <person name="Dick G.J."/>
            <person name="Li M."/>
        </authorList>
    </citation>
    <scope>NUCLEOTIDE SEQUENCE</scope>
    <source>
        <strain evidence="3">SZUA-1515</strain>
    </source>
</reference>
<name>A0A832ZX34_CALS0</name>
<dbReference type="Gene3D" id="3.50.50.60">
    <property type="entry name" value="FAD/NAD(P)-binding domain"/>
    <property type="match status" value="1"/>
</dbReference>
<accession>A0A832ZX34</accession>
<dbReference type="PANTHER" id="PTHR13847:SF287">
    <property type="entry name" value="FAD-DEPENDENT OXIDOREDUCTASE DOMAIN-CONTAINING PROTEIN 1"/>
    <property type="match status" value="1"/>
</dbReference>
<evidence type="ECO:0000256" key="1">
    <source>
        <dbReference type="ARBA" id="ARBA00023002"/>
    </source>
</evidence>
<dbReference type="SUPFAM" id="SSF51905">
    <property type="entry name" value="FAD/NAD(P)-binding domain"/>
    <property type="match status" value="1"/>
</dbReference>
<dbReference type="PANTHER" id="PTHR13847">
    <property type="entry name" value="SARCOSINE DEHYDROGENASE-RELATED"/>
    <property type="match status" value="1"/>
</dbReference>
<dbReference type="EMBL" id="DQVM01000153">
    <property type="protein sequence ID" value="HIQ30445.1"/>
    <property type="molecule type" value="Genomic_DNA"/>
</dbReference>
<dbReference type="Gene3D" id="3.30.9.10">
    <property type="entry name" value="D-Amino Acid Oxidase, subunit A, domain 2"/>
    <property type="match status" value="1"/>
</dbReference>
<dbReference type="GO" id="GO:0005737">
    <property type="term" value="C:cytoplasm"/>
    <property type="evidence" value="ECO:0007669"/>
    <property type="project" value="TreeGrafter"/>
</dbReference>
<proteinExistence type="predicted"/>
<dbReference type="Pfam" id="PF01266">
    <property type="entry name" value="DAO"/>
    <property type="match status" value="1"/>
</dbReference>
<dbReference type="Proteomes" id="UP000608579">
    <property type="component" value="Unassembled WGS sequence"/>
</dbReference>
<evidence type="ECO:0000313" key="4">
    <source>
        <dbReference type="Proteomes" id="UP000608579"/>
    </source>
</evidence>
<evidence type="ECO:0000259" key="2">
    <source>
        <dbReference type="Pfam" id="PF01266"/>
    </source>
</evidence>
<gene>
    <name evidence="3" type="ORF">EYH45_07800</name>
</gene>
<comment type="caution">
    <text evidence="3">The sequence shown here is derived from an EMBL/GenBank/DDBJ whole genome shotgun (WGS) entry which is preliminary data.</text>
</comment>
<keyword evidence="1" id="KW-0560">Oxidoreductase</keyword>
<feature type="domain" description="FAD dependent oxidoreductase" evidence="2">
    <location>
        <begin position="17"/>
        <end position="370"/>
    </location>
</feature>
<sequence length="406" mass="44444">MLWFNCWRGGDQGLEVDVLVIGGGSTGSSVAYHLCSEGAGKVMLVERSNIAWGQTGRSTAVVRLHYSTPEVAKMALESWRFLKDMEPRLGKPSGFRAVGFIILAGENELEGLRRNVEMQRSIGINTKLLEPEEVKQLIPQMNVDDLAGAAYEPESGYADPVTTAQSLAEAAKELGCVVKTNTEVRGFEVRDGRIELVKTTAGDFKVNQVVNATGVWTNVINGMLGIDLPVEVVKEDIVIWRRPSSLAGEHIVVGDLPLDYYMRPFGDTQTYMGSINPDLSRRAKTPDAFNIDGRITVDVFLRYGERVSRRIPAMKHAEAAGGWSGLYDVTPDWHPIIGRSAEIENLTHAVGMSGHGFKLAPAIGKLVADLILRDGKSDVVSPEFFSEERFKNGRLIGTSYPYGVSS</sequence>
<dbReference type="GO" id="GO:0016491">
    <property type="term" value="F:oxidoreductase activity"/>
    <property type="evidence" value="ECO:0007669"/>
    <property type="project" value="UniProtKB-KW"/>
</dbReference>